<dbReference type="EMBL" id="JBHTEE010000001">
    <property type="protein sequence ID" value="MFC7602289.1"/>
    <property type="molecule type" value="Genomic_DNA"/>
</dbReference>
<organism evidence="1 2">
    <name type="scientific">Streptosporangium amethystogenes subsp. fukuiense</name>
    <dbReference type="NCBI Taxonomy" id="698418"/>
    <lineage>
        <taxon>Bacteria</taxon>
        <taxon>Bacillati</taxon>
        <taxon>Actinomycetota</taxon>
        <taxon>Actinomycetes</taxon>
        <taxon>Streptosporangiales</taxon>
        <taxon>Streptosporangiaceae</taxon>
        <taxon>Streptosporangium</taxon>
    </lineage>
</organism>
<sequence>MNAALWSLGLSLALLGLSLINWPVRAVCPDGRRYLRAGSGRPVALPFMLRWLLPALCGDSPRRWRWCTTTHLVALPPLVTVWMEPWIPDARLRVIGGLLVCGMPGIWRIQLRWPVLVDGTALAWALGSAILLQRGLWFPALLAALVAGCVKESAPLFAACFAWHWLPLAGLAAPLIRRLTGTVGEDHFGQSELMRNPWRAGSLYHAGRWFDPLAMLTPWGAGLLALLVTDVRVVPMLVVTVIFAYAQLLVATDTARLYQWAAPPVALGAASVMPDRWAIAILLVHLCNPWAGSAET</sequence>
<dbReference type="RefSeq" id="WP_343964300.1">
    <property type="nucleotide sequence ID" value="NZ_BAAAGK010000023.1"/>
</dbReference>
<reference evidence="2" key="1">
    <citation type="journal article" date="2019" name="Int. J. Syst. Evol. Microbiol.">
        <title>The Global Catalogue of Microorganisms (GCM) 10K type strain sequencing project: providing services to taxonomists for standard genome sequencing and annotation.</title>
        <authorList>
            <consortium name="The Broad Institute Genomics Platform"/>
            <consortium name="The Broad Institute Genome Sequencing Center for Infectious Disease"/>
            <person name="Wu L."/>
            <person name="Ma J."/>
        </authorList>
    </citation>
    <scope>NUCLEOTIDE SEQUENCE [LARGE SCALE GENOMIC DNA]</scope>
    <source>
        <strain evidence="2">JCM 10083</strain>
    </source>
</reference>
<name>A0ABW2T3R6_9ACTN</name>
<proteinExistence type="predicted"/>
<evidence type="ECO:0000313" key="2">
    <source>
        <dbReference type="Proteomes" id="UP001596514"/>
    </source>
</evidence>
<dbReference type="Proteomes" id="UP001596514">
    <property type="component" value="Unassembled WGS sequence"/>
</dbReference>
<protein>
    <submittedName>
        <fullName evidence="1">Uncharacterized protein</fullName>
    </submittedName>
</protein>
<comment type="caution">
    <text evidence="1">The sequence shown here is derived from an EMBL/GenBank/DDBJ whole genome shotgun (WGS) entry which is preliminary data.</text>
</comment>
<gene>
    <name evidence="1" type="ORF">ACFQVD_19500</name>
</gene>
<evidence type="ECO:0000313" key="1">
    <source>
        <dbReference type="EMBL" id="MFC7602289.1"/>
    </source>
</evidence>
<keyword evidence="2" id="KW-1185">Reference proteome</keyword>
<accession>A0ABW2T3R6</accession>